<feature type="chain" id="PRO_5042012979" evidence="10">
    <location>
        <begin position="18"/>
        <end position="284"/>
    </location>
</feature>
<dbReference type="InterPro" id="IPR001344">
    <property type="entry name" value="Chloro_AB-bd_pln"/>
</dbReference>
<dbReference type="Proteomes" id="UP001295423">
    <property type="component" value="Unassembled WGS sequence"/>
</dbReference>
<proteinExistence type="inferred from homology"/>
<feature type="binding site" evidence="9">
    <location>
        <position position="240"/>
    </location>
    <ligand>
        <name>chlorophyll a</name>
        <dbReference type="ChEBI" id="CHEBI:58416"/>
        <label>1</label>
    </ligand>
</feature>
<dbReference type="AlphaFoldDB" id="A0AAD2FXS5"/>
<evidence type="ECO:0000256" key="5">
    <source>
        <dbReference type="ARBA" id="ARBA00022531"/>
    </source>
</evidence>
<sequence>MNSFYLAALMTLPTALGFQSTISTSSTFGKVSLTTNSPLSMASTELENDDLPNTTTPLPMTSTELMKEDDSYPNRLPTQKGKKMSESIPFLGCSRVLQESDLAGNVGFDPLGLAKNKEQLWEYREAEVKHARLAMLAAIGWPVSEVMDRSIADFFGVPTTLDDGDRVPSVLNGGLDKIPVEFWGFCLGLSAAIDMYGVQKARRGDEGYFPGNLGFDPVSLYPIDKEGQDRMKLAEIKHGRTAMVGVLGYVFEEAKTHLAVVDETPFLFQPITETVEEVIEGVIN</sequence>
<evidence type="ECO:0000256" key="2">
    <source>
        <dbReference type="ARBA" id="ARBA00004229"/>
    </source>
</evidence>
<name>A0AAD2FXS5_9STRA</name>
<feature type="binding site" description="axial binding residue" evidence="9">
    <location>
        <position position="132"/>
    </location>
    <ligand>
        <name>chlorophyll b</name>
        <dbReference type="ChEBI" id="CHEBI:61721"/>
        <label>1</label>
    </ligand>
    <ligandPart>
        <name>Mg</name>
        <dbReference type="ChEBI" id="CHEBI:25107"/>
    </ligandPart>
</feature>
<dbReference type="Gene3D" id="1.10.3460.10">
    <property type="entry name" value="Chlorophyll a/b binding protein domain"/>
    <property type="match status" value="1"/>
</dbReference>
<dbReference type="GO" id="GO:0009507">
    <property type="term" value="C:chloroplast"/>
    <property type="evidence" value="ECO:0007669"/>
    <property type="project" value="UniProtKB-SubCell"/>
</dbReference>
<keyword evidence="10" id="KW-0732">Signal</keyword>
<comment type="caution">
    <text evidence="11">The sequence shown here is derived from an EMBL/GenBank/DDBJ whole genome shotgun (WGS) entry which is preliminary data.</text>
</comment>
<feature type="binding site" evidence="9">
    <location>
        <position position="130"/>
    </location>
    <ligand>
        <name>chlorophyll a</name>
        <dbReference type="ChEBI" id="CHEBI:58416"/>
        <label>1</label>
    </ligand>
</feature>
<evidence type="ECO:0000256" key="10">
    <source>
        <dbReference type="SAM" id="SignalP"/>
    </source>
</evidence>
<dbReference type="GO" id="GO:0009765">
    <property type="term" value="P:photosynthesis, light harvesting"/>
    <property type="evidence" value="ECO:0007669"/>
    <property type="project" value="InterPro"/>
</dbReference>
<dbReference type="GO" id="GO:0016020">
    <property type="term" value="C:membrane"/>
    <property type="evidence" value="ECO:0007669"/>
    <property type="project" value="InterPro"/>
</dbReference>
<evidence type="ECO:0000256" key="7">
    <source>
        <dbReference type="ARBA" id="ARBA00023243"/>
    </source>
</evidence>
<keyword evidence="7" id="KW-0437">Light-harvesting polypeptide</keyword>
<accession>A0AAD2FXS5</accession>
<dbReference type="SUPFAM" id="SSF103511">
    <property type="entry name" value="Chlorophyll a-b binding protein"/>
    <property type="match status" value="1"/>
</dbReference>
<evidence type="ECO:0000256" key="9">
    <source>
        <dbReference type="PIRSR" id="PIRSR601344-1"/>
    </source>
</evidence>
<keyword evidence="12" id="KW-1185">Reference proteome</keyword>
<dbReference type="GO" id="GO:0030076">
    <property type="term" value="C:light-harvesting complex"/>
    <property type="evidence" value="ECO:0007669"/>
    <property type="project" value="UniProtKB-KW"/>
</dbReference>
<keyword evidence="4" id="KW-0150">Chloroplast</keyword>
<comment type="subunit">
    <text evidence="8">The LHC complex of chromophytic algae is composed of fucoxanthin, chlorophyll A and C bound non-covalently by fucoxanthin chlorophyll proteins (FCPs). The ratio of the pigments in LHC; fucoxanthin: chlorophyll C: chlorophyll A; (0.6-1): (0.1-0.3): (1).</text>
</comment>
<gene>
    <name evidence="11" type="ORF">CYCCA115_LOCUS15057</name>
</gene>
<comment type="similarity">
    <text evidence="3">Belongs to the fucoxanthin chlorophyll protein family.</text>
</comment>
<keyword evidence="5" id="KW-0602">Photosynthesis</keyword>
<evidence type="ECO:0000313" key="12">
    <source>
        <dbReference type="Proteomes" id="UP001295423"/>
    </source>
</evidence>
<keyword evidence="6" id="KW-0934">Plastid</keyword>
<evidence type="ECO:0000256" key="6">
    <source>
        <dbReference type="ARBA" id="ARBA00022640"/>
    </source>
</evidence>
<evidence type="ECO:0000313" key="11">
    <source>
        <dbReference type="EMBL" id="CAJ1954464.1"/>
    </source>
</evidence>
<dbReference type="Pfam" id="PF00504">
    <property type="entry name" value="Chloroa_b-bind"/>
    <property type="match status" value="1"/>
</dbReference>
<protein>
    <submittedName>
        <fullName evidence="11">Uncharacterized protein</fullName>
    </submittedName>
</protein>
<dbReference type="GO" id="GO:0016168">
    <property type="term" value="F:chlorophyll binding"/>
    <property type="evidence" value="ECO:0007669"/>
    <property type="project" value="UniProtKB-KW"/>
</dbReference>
<organism evidence="11 12">
    <name type="scientific">Cylindrotheca closterium</name>
    <dbReference type="NCBI Taxonomy" id="2856"/>
    <lineage>
        <taxon>Eukaryota</taxon>
        <taxon>Sar</taxon>
        <taxon>Stramenopiles</taxon>
        <taxon>Ochrophyta</taxon>
        <taxon>Bacillariophyta</taxon>
        <taxon>Bacillariophyceae</taxon>
        <taxon>Bacillariophycidae</taxon>
        <taxon>Bacillariales</taxon>
        <taxon>Bacillariaceae</taxon>
        <taxon>Cylindrotheca</taxon>
    </lineage>
</organism>
<dbReference type="EMBL" id="CAKOGP040001869">
    <property type="protein sequence ID" value="CAJ1954464.1"/>
    <property type="molecule type" value="Genomic_DNA"/>
</dbReference>
<evidence type="ECO:0000256" key="8">
    <source>
        <dbReference type="ARBA" id="ARBA00044011"/>
    </source>
</evidence>
<dbReference type="InterPro" id="IPR022796">
    <property type="entry name" value="Chloroa_b-bind"/>
</dbReference>
<comment type="subcellular location">
    <subcellularLocation>
        <location evidence="2">Plastid</location>
        <location evidence="2">Chloroplast</location>
    </subcellularLocation>
</comment>
<feature type="signal peptide" evidence="10">
    <location>
        <begin position="1"/>
        <end position="17"/>
    </location>
</feature>
<feature type="binding site" evidence="9">
    <location>
        <position position="127"/>
    </location>
    <ligand>
        <name>chlorophyll a</name>
        <dbReference type="ChEBI" id="CHEBI:58416"/>
        <label>1</label>
    </ligand>
</feature>
<evidence type="ECO:0000256" key="3">
    <source>
        <dbReference type="ARBA" id="ARBA00005933"/>
    </source>
</evidence>
<evidence type="ECO:0000256" key="4">
    <source>
        <dbReference type="ARBA" id="ARBA00022528"/>
    </source>
</evidence>
<reference evidence="11" key="1">
    <citation type="submission" date="2023-08" db="EMBL/GenBank/DDBJ databases">
        <authorList>
            <person name="Audoor S."/>
            <person name="Bilcke G."/>
        </authorList>
    </citation>
    <scope>NUCLEOTIDE SEQUENCE</scope>
</reference>
<keyword evidence="9" id="KW-0157">Chromophore</keyword>
<feature type="binding site" evidence="9">
    <location>
        <position position="235"/>
    </location>
    <ligand>
        <name>chlorophyll a</name>
        <dbReference type="ChEBI" id="CHEBI:58416"/>
        <label>1</label>
    </ligand>
</feature>
<dbReference type="PANTHER" id="PTHR21649">
    <property type="entry name" value="CHLOROPHYLL A/B BINDING PROTEIN"/>
    <property type="match status" value="1"/>
</dbReference>
<keyword evidence="9" id="KW-0148">Chlorophyll</keyword>
<evidence type="ECO:0000256" key="1">
    <source>
        <dbReference type="ARBA" id="ARBA00004022"/>
    </source>
</evidence>
<comment type="function">
    <text evidence="1">The light-harvesting complex (LHC) functions as a light receptor, it captures and delivers excitation energy to photosystems with which it is closely associated. Energy is transferred from the carotenoid and chlorophyll C (or B) to chlorophyll A and the photosynthetic reaction centers where it is used to synthesize ATP and reducing power.</text>
</comment>